<accession>A0A0N1P1R3</accession>
<proteinExistence type="predicted"/>
<dbReference type="GeneID" id="28739569"/>
<organism evidence="1 2">
    <name type="scientific">Cyphellophora attinorum</name>
    <dbReference type="NCBI Taxonomy" id="1664694"/>
    <lineage>
        <taxon>Eukaryota</taxon>
        <taxon>Fungi</taxon>
        <taxon>Dikarya</taxon>
        <taxon>Ascomycota</taxon>
        <taxon>Pezizomycotina</taxon>
        <taxon>Eurotiomycetes</taxon>
        <taxon>Chaetothyriomycetidae</taxon>
        <taxon>Chaetothyriales</taxon>
        <taxon>Cyphellophoraceae</taxon>
        <taxon>Cyphellophora</taxon>
    </lineage>
</organism>
<dbReference type="RefSeq" id="XP_018005578.1">
    <property type="nucleotide sequence ID" value="XM_018147699.1"/>
</dbReference>
<dbReference type="STRING" id="1664694.A0A0N1P1R3"/>
<comment type="caution">
    <text evidence="1">The sequence shown here is derived from an EMBL/GenBank/DDBJ whole genome shotgun (WGS) entry which is preliminary data.</text>
</comment>
<evidence type="ECO:0000313" key="1">
    <source>
        <dbReference type="EMBL" id="KPI45615.1"/>
    </source>
</evidence>
<gene>
    <name evidence="1" type="ORF">AB675_733</name>
</gene>
<protein>
    <submittedName>
        <fullName evidence="1">Uncharacterized protein</fullName>
    </submittedName>
</protein>
<dbReference type="OrthoDB" id="4500473at2759"/>
<dbReference type="AlphaFoldDB" id="A0A0N1P1R3"/>
<reference evidence="1 2" key="1">
    <citation type="submission" date="2015-06" db="EMBL/GenBank/DDBJ databases">
        <title>Draft genome of the ant-associated black yeast Phialophora attae CBS 131958.</title>
        <authorList>
            <person name="Moreno L.F."/>
            <person name="Stielow B.J."/>
            <person name="de Hoog S."/>
            <person name="Vicente V.A."/>
            <person name="Weiss V.A."/>
            <person name="de Vries M."/>
            <person name="Cruz L.M."/>
            <person name="Souza E.M."/>
        </authorList>
    </citation>
    <scope>NUCLEOTIDE SEQUENCE [LARGE SCALE GENOMIC DNA]</scope>
    <source>
        <strain evidence="1 2">CBS 131958</strain>
    </source>
</reference>
<dbReference type="Proteomes" id="UP000038010">
    <property type="component" value="Unassembled WGS sequence"/>
</dbReference>
<evidence type="ECO:0000313" key="2">
    <source>
        <dbReference type="Proteomes" id="UP000038010"/>
    </source>
</evidence>
<dbReference type="EMBL" id="LFJN01000001">
    <property type="protein sequence ID" value="KPI45615.1"/>
    <property type="molecule type" value="Genomic_DNA"/>
</dbReference>
<name>A0A0N1P1R3_9EURO</name>
<sequence>MANVETSYFFPPQWNYRVGGPISLGNILSDPKQPQRALNDEQKKTLPKLIVDDTKPNFKAVIAAKHALSAGVGSSLLQLFGFSADVSFERSKKRIWTIEADKIHVQEIDPKPLYVEDCFQHPDVLDHMQRAKAKQLYMIVGVMAAEAATVSSDVGKRHLFGGRFGISAVPAGGVPVDANVSASTEREEDAQASFGASDFILGYKLREITFLLEEKKVVSMKDVKKGTLLDDAASEEDPGGVDSDHQNREVVARCVQLEEERVGPDDFEFVGLEGDITADGESMHHRVEFAVPIYAEYANEGD</sequence>
<dbReference type="VEuPathDB" id="FungiDB:AB675_733"/>
<keyword evidence="2" id="KW-1185">Reference proteome</keyword>